<evidence type="ECO:0000259" key="1">
    <source>
        <dbReference type="Pfam" id="PF17295"/>
    </source>
</evidence>
<proteinExistence type="predicted"/>
<protein>
    <recommendedName>
        <fullName evidence="1">DUF5348 domain-containing protein</fullName>
    </recommendedName>
</protein>
<evidence type="ECO:0000313" key="3">
    <source>
        <dbReference type="Proteomes" id="UP001519343"/>
    </source>
</evidence>
<feature type="domain" description="DUF5348" evidence="1">
    <location>
        <begin position="19"/>
        <end position="71"/>
    </location>
</feature>
<feature type="non-terminal residue" evidence="2">
    <location>
        <position position="1"/>
    </location>
</feature>
<accession>A0ABS4GKN7</accession>
<evidence type="ECO:0000313" key="2">
    <source>
        <dbReference type="EMBL" id="MBP1930804.1"/>
    </source>
</evidence>
<dbReference type="InterPro" id="IPR035255">
    <property type="entry name" value="DUF5348"/>
</dbReference>
<keyword evidence="3" id="KW-1185">Reference proteome</keyword>
<dbReference type="RefSeq" id="WP_209808929.1">
    <property type="nucleotide sequence ID" value="NZ_JAGGKT010000002.1"/>
</dbReference>
<dbReference type="Pfam" id="PF17295">
    <property type="entry name" value="DUF5348"/>
    <property type="match status" value="1"/>
</dbReference>
<sequence>NFLVTSAIIAPPGNYYDRYYLDFGCASSLTLTLCFGASSVLCRVEWDRQWYVVMKDLRFHLHRKETYKVEIEL</sequence>
<dbReference type="EMBL" id="JAGGKT010000002">
    <property type="protein sequence ID" value="MBP1930804.1"/>
    <property type="molecule type" value="Genomic_DNA"/>
</dbReference>
<gene>
    <name evidence="2" type="ORF">J2Z37_000801</name>
</gene>
<comment type="caution">
    <text evidence="2">The sequence shown here is derived from an EMBL/GenBank/DDBJ whole genome shotgun (WGS) entry which is preliminary data.</text>
</comment>
<organism evidence="2 3">
    <name type="scientific">Ammoniphilus resinae</name>
    <dbReference type="NCBI Taxonomy" id="861532"/>
    <lineage>
        <taxon>Bacteria</taxon>
        <taxon>Bacillati</taxon>
        <taxon>Bacillota</taxon>
        <taxon>Bacilli</taxon>
        <taxon>Bacillales</taxon>
        <taxon>Paenibacillaceae</taxon>
        <taxon>Aneurinibacillus group</taxon>
        <taxon>Ammoniphilus</taxon>
    </lineage>
</organism>
<dbReference type="Proteomes" id="UP001519343">
    <property type="component" value="Unassembled WGS sequence"/>
</dbReference>
<reference evidence="2 3" key="1">
    <citation type="submission" date="2021-03" db="EMBL/GenBank/DDBJ databases">
        <title>Genomic Encyclopedia of Type Strains, Phase IV (KMG-IV): sequencing the most valuable type-strain genomes for metagenomic binning, comparative biology and taxonomic classification.</title>
        <authorList>
            <person name="Goeker M."/>
        </authorList>
    </citation>
    <scope>NUCLEOTIDE SEQUENCE [LARGE SCALE GENOMIC DNA]</scope>
    <source>
        <strain evidence="2 3">DSM 24738</strain>
    </source>
</reference>
<name>A0ABS4GKN7_9BACL</name>